<evidence type="ECO:0000313" key="5">
    <source>
        <dbReference type="Proteomes" id="UP001497392"/>
    </source>
</evidence>
<dbReference type="SMART" id="SM01408">
    <property type="entry name" value="ING"/>
    <property type="match status" value="1"/>
</dbReference>
<gene>
    <name evidence="4" type="primary">g5834</name>
    <name evidence="4" type="ORF">VP750_LOCUS4993</name>
</gene>
<dbReference type="PANTHER" id="PTHR10333">
    <property type="entry name" value="INHIBITOR OF GROWTH PROTEIN"/>
    <property type="match status" value="1"/>
</dbReference>
<evidence type="ECO:0000259" key="3">
    <source>
        <dbReference type="SMART" id="SM01408"/>
    </source>
</evidence>
<accession>A0ABP1FW43</accession>
<feature type="compositionally biased region" description="Basic and acidic residues" evidence="2">
    <location>
        <begin position="135"/>
        <end position="173"/>
    </location>
</feature>
<name>A0ABP1FW43_9CHLO</name>
<organism evidence="4 5">
    <name type="scientific">Coccomyxa viridis</name>
    <dbReference type="NCBI Taxonomy" id="1274662"/>
    <lineage>
        <taxon>Eukaryota</taxon>
        <taxon>Viridiplantae</taxon>
        <taxon>Chlorophyta</taxon>
        <taxon>core chlorophytes</taxon>
        <taxon>Trebouxiophyceae</taxon>
        <taxon>Trebouxiophyceae incertae sedis</taxon>
        <taxon>Coccomyxaceae</taxon>
        <taxon>Coccomyxa</taxon>
    </lineage>
</organism>
<evidence type="ECO:0000256" key="2">
    <source>
        <dbReference type="SAM" id="MobiDB-lite"/>
    </source>
</evidence>
<evidence type="ECO:0000313" key="4">
    <source>
        <dbReference type="EMBL" id="CAL5223334.1"/>
    </source>
</evidence>
<reference evidence="4 5" key="1">
    <citation type="submission" date="2024-06" db="EMBL/GenBank/DDBJ databases">
        <authorList>
            <person name="Kraege A."/>
            <person name="Thomma B."/>
        </authorList>
    </citation>
    <scope>NUCLEOTIDE SEQUENCE [LARGE SCALE GENOMIC DNA]</scope>
</reference>
<feature type="domain" description="Inhibitor of growth protein N-terminal histone-binding" evidence="3">
    <location>
        <begin position="6"/>
        <end position="113"/>
    </location>
</feature>
<dbReference type="InterPro" id="IPR028651">
    <property type="entry name" value="ING_fam"/>
</dbReference>
<dbReference type="InterPro" id="IPR024610">
    <property type="entry name" value="ING_N_histone-binding"/>
</dbReference>
<keyword evidence="5" id="KW-1185">Reference proteome</keyword>
<comment type="caution">
    <text evidence="4">The sequence shown here is derived from an EMBL/GenBank/DDBJ whole genome shotgun (WGS) entry which is preliminary data.</text>
</comment>
<dbReference type="Proteomes" id="UP001497392">
    <property type="component" value="Unassembled WGS sequence"/>
</dbReference>
<feature type="region of interest" description="Disordered" evidence="2">
    <location>
        <begin position="125"/>
        <end position="241"/>
    </location>
</feature>
<feature type="compositionally biased region" description="Low complexity" evidence="2">
    <location>
        <begin position="174"/>
        <end position="197"/>
    </location>
</feature>
<dbReference type="Pfam" id="PF12998">
    <property type="entry name" value="ING"/>
    <property type="match status" value="1"/>
</dbReference>
<keyword evidence="1" id="KW-0156">Chromatin regulator</keyword>
<proteinExistence type="predicted"/>
<dbReference type="PANTHER" id="PTHR10333:SF42">
    <property type="entry name" value="INHIBITOR OF GROWTH PROTEIN 5"/>
    <property type="match status" value="1"/>
</dbReference>
<dbReference type="EMBL" id="CAXHTA020000008">
    <property type="protein sequence ID" value="CAL5223334.1"/>
    <property type="molecule type" value="Genomic_DNA"/>
</dbReference>
<dbReference type="Gene3D" id="6.10.140.1740">
    <property type="match status" value="1"/>
</dbReference>
<protein>
    <submittedName>
        <fullName evidence="4">G5834 protein</fullName>
    </submittedName>
</protein>
<evidence type="ECO:0000256" key="1">
    <source>
        <dbReference type="ARBA" id="ARBA00022853"/>
    </source>
</evidence>
<sequence>MSHIIYLETFIENTASLPSELARILNNIKALDERSAAMRDRIAENLEQFLQRPLAPRKPNSELPAEMVELKRVIDEDQRTYVQWAEEKLSLANIAADLLIQHRTTVDKDVGALLAELKAADYDEDTVMEYTPPEETNRRQRQREMEQEREREQKMKRELARQERELAEIEQQRNAEAAAAAAAQAEAAAAAEAQPEAPSQRKGPNNGKGNRKEPEMAITPTAVDTSLTKRKSAGGGGAQMPLQMNLSGRISPMDAMASTPSHFRGLGNMPGVLSQPVAMETDRSGEDEDAAQPTYMPIVPAGMSTSAPAPQALGRLLIMDDINKDLKGRRAELWWPDDSLWYLIEIHDVDIPQKKAHITYVTGETEVLDLLDIVREGHMSLISGDNHRVPY</sequence>